<dbReference type="PANTHER" id="PTHR31001:SF81">
    <property type="entry name" value="ZN(II)2CYS6 TRANSCRIPTION FACTOR"/>
    <property type="match status" value="1"/>
</dbReference>
<dbReference type="PANTHER" id="PTHR31001">
    <property type="entry name" value="UNCHARACTERIZED TRANSCRIPTIONAL REGULATORY PROTEIN"/>
    <property type="match status" value="1"/>
</dbReference>
<dbReference type="GO" id="GO:0000981">
    <property type="term" value="F:DNA-binding transcription factor activity, RNA polymerase II-specific"/>
    <property type="evidence" value="ECO:0007669"/>
    <property type="project" value="InterPro"/>
</dbReference>
<dbReference type="CDD" id="cd00067">
    <property type="entry name" value="GAL4"/>
    <property type="match status" value="1"/>
</dbReference>
<evidence type="ECO:0000256" key="6">
    <source>
        <dbReference type="ARBA" id="ARBA00023242"/>
    </source>
</evidence>
<dbReference type="SMART" id="SM00906">
    <property type="entry name" value="Fungal_trans"/>
    <property type="match status" value="1"/>
</dbReference>
<protein>
    <recommendedName>
        <fullName evidence="8">Zn(2)-C6 fungal-type domain-containing protein</fullName>
    </recommendedName>
</protein>
<evidence type="ECO:0000256" key="3">
    <source>
        <dbReference type="ARBA" id="ARBA00023015"/>
    </source>
</evidence>
<accession>A0A6V8HAT5</accession>
<evidence type="ECO:0000313" key="9">
    <source>
        <dbReference type="EMBL" id="GAM38206.1"/>
    </source>
</evidence>
<dbReference type="GO" id="GO:0003677">
    <property type="term" value="F:DNA binding"/>
    <property type="evidence" value="ECO:0007669"/>
    <property type="project" value="UniProtKB-KW"/>
</dbReference>
<feature type="region of interest" description="Disordered" evidence="7">
    <location>
        <begin position="108"/>
        <end position="155"/>
    </location>
</feature>
<keyword evidence="10" id="KW-1185">Reference proteome</keyword>
<evidence type="ECO:0000313" key="10">
    <source>
        <dbReference type="Proteomes" id="UP000053095"/>
    </source>
</evidence>
<reference evidence="10" key="1">
    <citation type="journal article" date="2015" name="Genome Announc.">
        <title>Draft genome sequence of Talaromyces cellulolyticus strain Y-94, a source of lignocellulosic biomass-degrading enzymes.</title>
        <authorList>
            <person name="Fujii T."/>
            <person name="Koike H."/>
            <person name="Sawayama S."/>
            <person name="Yano S."/>
            <person name="Inoue H."/>
        </authorList>
    </citation>
    <scope>NUCLEOTIDE SEQUENCE [LARGE SCALE GENOMIC DNA]</scope>
    <source>
        <strain evidence="10">Y-94</strain>
    </source>
</reference>
<dbReference type="SMART" id="SM00066">
    <property type="entry name" value="GAL4"/>
    <property type="match status" value="1"/>
</dbReference>
<gene>
    <name evidence="9" type="ORF">TCE0_033r08749</name>
</gene>
<comment type="caution">
    <text evidence="9">The sequence shown here is derived from an EMBL/GenBank/DDBJ whole genome shotgun (WGS) entry which is preliminary data.</text>
</comment>
<dbReference type="AlphaFoldDB" id="A0A6V8HAT5"/>
<dbReference type="InterPro" id="IPR001138">
    <property type="entry name" value="Zn2Cys6_DnaBD"/>
</dbReference>
<dbReference type="Pfam" id="PF00172">
    <property type="entry name" value="Zn_clus"/>
    <property type="match status" value="1"/>
</dbReference>
<keyword evidence="5" id="KW-0804">Transcription</keyword>
<keyword evidence="4" id="KW-0238">DNA-binding</keyword>
<dbReference type="InterPro" id="IPR036864">
    <property type="entry name" value="Zn2-C6_fun-type_DNA-bd_sf"/>
</dbReference>
<evidence type="ECO:0000256" key="5">
    <source>
        <dbReference type="ARBA" id="ARBA00023163"/>
    </source>
</evidence>
<dbReference type="EMBL" id="DF933829">
    <property type="protein sequence ID" value="GAM38206.1"/>
    <property type="molecule type" value="Genomic_DNA"/>
</dbReference>
<dbReference type="Pfam" id="PF04082">
    <property type="entry name" value="Fungal_trans"/>
    <property type="match status" value="1"/>
</dbReference>
<keyword evidence="6" id="KW-0539">Nucleus</keyword>
<keyword evidence="3" id="KW-0805">Transcription regulation</keyword>
<dbReference type="GO" id="GO:0006351">
    <property type="term" value="P:DNA-templated transcription"/>
    <property type="evidence" value="ECO:0007669"/>
    <property type="project" value="InterPro"/>
</dbReference>
<dbReference type="SUPFAM" id="SSF57701">
    <property type="entry name" value="Zn2/Cys6 DNA-binding domain"/>
    <property type="match status" value="1"/>
</dbReference>
<evidence type="ECO:0000259" key="8">
    <source>
        <dbReference type="PROSITE" id="PS50048"/>
    </source>
</evidence>
<dbReference type="GO" id="GO:0008270">
    <property type="term" value="F:zinc ion binding"/>
    <property type="evidence" value="ECO:0007669"/>
    <property type="project" value="InterPro"/>
</dbReference>
<evidence type="ECO:0000256" key="7">
    <source>
        <dbReference type="SAM" id="MobiDB-lite"/>
    </source>
</evidence>
<sequence>MGDERIGFVPTGSSGPFTFGSTTTSFASLNDLSRSLTFEDDNSKFPRSQISATPAVATDHAFHSNRTSTASTSPQQYKKPLAWHDQVHPIPYPSSSSTVFKQEPLEDEWRYDEAEEESEDDNDEDDDREDEEDAPVKSIEADEREKKRRKRNKPTLSCRECVGKKMRCDRGRPHCLSCIRRGTECIYRIKADTVEESLRKPTTRRKYQPRASKPKLQPQPQPQPQQQKQSSSENDGSPASSTGSKPALFTHQEGTDLLLSNPPYSEIGSTTTIFGIGSDYPFSNYWTQNGGVAEVLKVFPKKEQADILVKVFFNAVDPVYPLISRERFYIDYEGFWELDDSQKPHVDADFLALAFMILAMGTQFLQTPGSPDQLQGAADFYSSACYQSMRLYSYLNRTSVRCLQAMVFMTYFLMNSGRASDGWAFSGTLVRQATAYGINREPTLFGTRFNAFQILERRRLWHGIVCQDSFMSMSLGLPPAAMHGDVGAATPQRDNDDSSYSIAEAGGQDAASEDFSNEIGHTDTGYVQSMYNLALLARDTIVQARSLSTPIAPNRRQRDRLIEAFRATYRTFPDEFRAWDETSIAILAGQGRKRLVRQIMFLTGLYWHCVTLIQLEGLEESEAQEKHWAKAGRKFKGPSNVEKYAKGTLDAAYESMRAFFVIHDVLGGESSVWWSFCHRAFSTSITIAHLLKKRDSASGRRDSIDADSTRTSSRPRRSFSLDPLWERARIDLHHMLKILTVPANAGDQAAKTRVEVLSSYLRSDQ</sequence>
<feature type="compositionally biased region" description="Polar residues" evidence="7">
    <location>
        <begin position="233"/>
        <end position="244"/>
    </location>
</feature>
<name>A0A6V8HAT5_TALPI</name>
<dbReference type="InterPro" id="IPR007219">
    <property type="entry name" value="XnlR_reg_dom"/>
</dbReference>
<proteinExistence type="predicted"/>
<keyword evidence="2" id="KW-0479">Metal-binding</keyword>
<dbReference type="GO" id="GO:0005634">
    <property type="term" value="C:nucleus"/>
    <property type="evidence" value="ECO:0007669"/>
    <property type="project" value="UniProtKB-SubCell"/>
</dbReference>
<feature type="compositionally biased region" description="Polar residues" evidence="7">
    <location>
        <begin position="64"/>
        <end position="76"/>
    </location>
</feature>
<feature type="region of interest" description="Disordered" evidence="7">
    <location>
        <begin position="39"/>
        <end position="77"/>
    </location>
</feature>
<dbReference type="Gene3D" id="4.10.240.10">
    <property type="entry name" value="Zn(2)-C6 fungal-type DNA-binding domain"/>
    <property type="match status" value="1"/>
</dbReference>
<organism evidence="9 10">
    <name type="scientific">Talaromyces pinophilus</name>
    <name type="common">Penicillium pinophilum</name>
    <dbReference type="NCBI Taxonomy" id="128442"/>
    <lineage>
        <taxon>Eukaryota</taxon>
        <taxon>Fungi</taxon>
        <taxon>Dikarya</taxon>
        <taxon>Ascomycota</taxon>
        <taxon>Pezizomycotina</taxon>
        <taxon>Eurotiomycetes</taxon>
        <taxon>Eurotiomycetidae</taxon>
        <taxon>Eurotiales</taxon>
        <taxon>Trichocomaceae</taxon>
        <taxon>Talaromyces</taxon>
        <taxon>Talaromyces sect. Talaromyces</taxon>
    </lineage>
</organism>
<dbReference type="Proteomes" id="UP000053095">
    <property type="component" value="Unassembled WGS sequence"/>
</dbReference>
<comment type="subcellular location">
    <subcellularLocation>
        <location evidence="1">Nucleus</location>
    </subcellularLocation>
</comment>
<feature type="compositionally biased region" description="Acidic residues" evidence="7">
    <location>
        <begin position="113"/>
        <end position="133"/>
    </location>
</feature>
<dbReference type="CDD" id="cd12148">
    <property type="entry name" value="fungal_TF_MHR"/>
    <property type="match status" value="1"/>
</dbReference>
<dbReference type="InterPro" id="IPR050613">
    <property type="entry name" value="Sec_Metabolite_Reg"/>
</dbReference>
<evidence type="ECO:0000256" key="1">
    <source>
        <dbReference type="ARBA" id="ARBA00004123"/>
    </source>
</evidence>
<feature type="domain" description="Zn(2)-C6 fungal-type" evidence="8">
    <location>
        <begin position="157"/>
        <end position="187"/>
    </location>
</feature>
<feature type="region of interest" description="Disordered" evidence="7">
    <location>
        <begin position="197"/>
        <end position="247"/>
    </location>
</feature>
<evidence type="ECO:0000256" key="4">
    <source>
        <dbReference type="ARBA" id="ARBA00023125"/>
    </source>
</evidence>
<dbReference type="PROSITE" id="PS50048">
    <property type="entry name" value="ZN2_CY6_FUNGAL_2"/>
    <property type="match status" value="1"/>
</dbReference>
<evidence type="ECO:0000256" key="2">
    <source>
        <dbReference type="ARBA" id="ARBA00022723"/>
    </source>
</evidence>